<comment type="similarity">
    <text evidence="1 5">Belongs to the DNA glycosylase MPG family.</text>
</comment>
<organism evidence="6 7">
    <name type="scientific">Candidatus Wolfebacteria bacterium CG10_big_fil_rev_8_21_14_0_10_31_9</name>
    <dbReference type="NCBI Taxonomy" id="1975070"/>
    <lineage>
        <taxon>Bacteria</taxon>
        <taxon>Candidatus Wolfeibacteriota</taxon>
    </lineage>
</organism>
<proteinExistence type="inferred from homology"/>
<keyword evidence="4 5" id="KW-0234">DNA repair</keyword>
<dbReference type="Pfam" id="PF02245">
    <property type="entry name" value="Pur_DNA_glyco"/>
    <property type="match status" value="1"/>
</dbReference>
<keyword evidence="3 5" id="KW-0378">Hydrolase</keyword>
<dbReference type="GO" id="GO:0003677">
    <property type="term" value="F:DNA binding"/>
    <property type="evidence" value="ECO:0007669"/>
    <property type="project" value="InterPro"/>
</dbReference>
<evidence type="ECO:0000256" key="5">
    <source>
        <dbReference type="HAMAP-Rule" id="MF_00527"/>
    </source>
</evidence>
<dbReference type="InterPro" id="IPR011034">
    <property type="entry name" value="Formyl_transferase-like_C_sf"/>
</dbReference>
<protein>
    <recommendedName>
        <fullName evidence="5">Putative 3-methyladenine DNA glycosylase</fullName>
        <ecNumber evidence="5">3.2.2.-</ecNumber>
    </recommendedName>
</protein>
<evidence type="ECO:0000256" key="3">
    <source>
        <dbReference type="ARBA" id="ARBA00022801"/>
    </source>
</evidence>
<dbReference type="InterPro" id="IPR003180">
    <property type="entry name" value="MPG"/>
</dbReference>
<dbReference type="PANTHER" id="PTHR10429">
    <property type="entry name" value="DNA-3-METHYLADENINE GLYCOSYLASE"/>
    <property type="match status" value="1"/>
</dbReference>
<name>A0A2H0RCB9_9BACT</name>
<dbReference type="SUPFAM" id="SSF50486">
    <property type="entry name" value="FMT C-terminal domain-like"/>
    <property type="match status" value="1"/>
</dbReference>
<dbReference type="GO" id="GO:0006284">
    <property type="term" value="P:base-excision repair"/>
    <property type="evidence" value="ECO:0007669"/>
    <property type="project" value="InterPro"/>
</dbReference>
<evidence type="ECO:0000256" key="4">
    <source>
        <dbReference type="ARBA" id="ARBA00023204"/>
    </source>
</evidence>
<sequence>MKKILPEKFFQQPTLKIAHNLLGKFLVRKYRGKRIYLLITEVEAYDGFNDKASHASRGKTLRNSPMFETGGIFYIYFTYGMHYMLNIVTDSKDYPSAILIRAGIATSMNNLSIQQFNNKSIHINGPAKLTKFLKINKKINGLRAIRKNNLWFEDHGIKIKKSQIITKPRTGVDYAGPIWSKKLYKFSINPKTF</sequence>
<gene>
    <name evidence="6" type="ORF">COV23_01330</name>
</gene>
<dbReference type="PANTHER" id="PTHR10429:SF0">
    <property type="entry name" value="DNA-3-METHYLADENINE GLYCOSYLASE"/>
    <property type="match status" value="1"/>
</dbReference>
<dbReference type="EMBL" id="PCXV01000022">
    <property type="protein sequence ID" value="PIR44179.1"/>
    <property type="molecule type" value="Genomic_DNA"/>
</dbReference>
<comment type="caution">
    <text evidence="6">The sequence shown here is derived from an EMBL/GenBank/DDBJ whole genome shotgun (WGS) entry which is preliminary data.</text>
</comment>
<dbReference type="EC" id="3.2.2.-" evidence="5"/>
<dbReference type="CDD" id="cd00540">
    <property type="entry name" value="AAG"/>
    <property type="match status" value="1"/>
</dbReference>
<dbReference type="Gene3D" id="3.10.300.10">
    <property type="entry name" value="Methylpurine-DNA glycosylase (MPG)"/>
    <property type="match status" value="1"/>
</dbReference>
<evidence type="ECO:0000313" key="6">
    <source>
        <dbReference type="EMBL" id="PIR44179.1"/>
    </source>
</evidence>
<dbReference type="Proteomes" id="UP000231602">
    <property type="component" value="Unassembled WGS sequence"/>
</dbReference>
<evidence type="ECO:0000256" key="2">
    <source>
        <dbReference type="ARBA" id="ARBA00022763"/>
    </source>
</evidence>
<keyword evidence="2 5" id="KW-0227">DNA damage</keyword>
<dbReference type="GO" id="GO:0003905">
    <property type="term" value="F:alkylbase DNA N-glycosylase activity"/>
    <property type="evidence" value="ECO:0007669"/>
    <property type="project" value="InterPro"/>
</dbReference>
<dbReference type="HAMAP" id="MF_00527">
    <property type="entry name" value="3MGH"/>
    <property type="match status" value="1"/>
</dbReference>
<dbReference type="NCBIfam" id="TIGR00567">
    <property type="entry name" value="3mg"/>
    <property type="match status" value="1"/>
</dbReference>
<dbReference type="InterPro" id="IPR036995">
    <property type="entry name" value="MPG_sf"/>
</dbReference>
<dbReference type="AlphaFoldDB" id="A0A2H0RCB9"/>
<evidence type="ECO:0000256" key="1">
    <source>
        <dbReference type="ARBA" id="ARBA00009232"/>
    </source>
</evidence>
<reference evidence="6 7" key="1">
    <citation type="submission" date="2017-09" db="EMBL/GenBank/DDBJ databases">
        <title>Depth-based differentiation of microbial function through sediment-hosted aquifers and enrichment of novel symbionts in the deep terrestrial subsurface.</title>
        <authorList>
            <person name="Probst A.J."/>
            <person name="Ladd B."/>
            <person name="Jarett J.K."/>
            <person name="Geller-Mcgrath D.E."/>
            <person name="Sieber C.M."/>
            <person name="Emerson J.B."/>
            <person name="Anantharaman K."/>
            <person name="Thomas B.C."/>
            <person name="Malmstrom R."/>
            <person name="Stieglmeier M."/>
            <person name="Klingl A."/>
            <person name="Woyke T."/>
            <person name="Ryan C.M."/>
            <person name="Banfield J.F."/>
        </authorList>
    </citation>
    <scope>NUCLEOTIDE SEQUENCE [LARGE SCALE GENOMIC DNA]</scope>
    <source>
        <strain evidence="6">CG10_big_fil_rev_8_21_14_0_10_31_9</strain>
    </source>
</reference>
<evidence type="ECO:0000313" key="7">
    <source>
        <dbReference type="Proteomes" id="UP000231602"/>
    </source>
</evidence>
<accession>A0A2H0RCB9</accession>